<dbReference type="RefSeq" id="WP_323223576.1">
    <property type="nucleotide sequence ID" value="NZ_JAYGHT010000137.1"/>
</dbReference>
<dbReference type="GO" id="GO:0008233">
    <property type="term" value="F:peptidase activity"/>
    <property type="evidence" value="ECO:0007669"/>
    <property type="project" value="UniProtKB-KW"/>
</dbReference>
<proteinExistence type="predicted"/>
<comment type="caution">
    <text evidence="2">The sequence shown here is derived from an EMBL/GenBank/DDBJ whole genome shotgun (WGS) entry which is preliminary data.</text>
</comment>
<dbReference type="GO" id="GO:0006508">
    <property type="term" value="P:proteolysis"/>
    <property type="evidence" value="ECO:0007669"/>
    <property type="project" value="UniProtKB-KW"/>
</dbReference>
<sequence length="293" mass="31525">MLFNQNQSNKNCFAAVPQLSRSFLKTVVLGTQVIGASLFFLGVNLPAADSRTPSHSAAYTMSSPSASENLPPASVSEMARQVTVRIFANRSVGSGVIINRSGQGYTLITNAHVVGNHSGNFMILTADGQMHGGRLVSSSNHLDLAVLQFNSSRSYQVATMGDSNRVAVGEKVMAAGFPNWLNTTPGQMQDTRDWGNRPFQLTEGQVGMVPNRTLVEGYQLGYTNDIRSGMSGGPVFNQRGELIAINGRSKFALSADKVYRYTDGSAPSPEQVQQMKALSWAIPISNMPLRGMS</sequence>
<dbReference type="PANTHER" id="PTHR22939">
    <property type="entry name" value="SERINE PROTEASE FAMILY S1C HTRA-RELATED"/>
    <property type="match status" value="1"/>
</dbReference>
<organism evidence="2 3">
    <name type="scientific">Limnoraphis robusta CCNP1315</name>
    <dbReference type="NCBI Taxonomy" id="3110306"/>
    <lineage>
        <taxon>Bacteria</taxon>
        <taxon>Bacillati</taxon>
        <taxon>Cyanobacteriota</taxon>
        <taxon>Cyanophyceae</taxon>
        <taxon>Oscillatoriophycideae</taxon>
        <taxon>Oscillatoriales</taxon>
        <taxon>Sirenicapillariaceae</taxon>
        <taxon>Limnoraphis</taxon>
    </lineage>
</organism>
<dbReference type="InterPro" id="IPR043504">
    <property type="entry name" value="Peptidase_S1_PA_chymotrypsin"/>
</dbReference>
<evidence type="ECO:0000313" key="2">
    <source>
        <dbReference type="EMBL" id="MEA5521724.1"/>
    </source>
</evidence>
<dbReference type="Gene3D" id="2.40.10.10">
    <property type="entry name" value="Trypsin-like serine proteases"/>
    <property type="match status" value="2"/>
</dbReference>
<gene>
    <name evidence="2" type="ORF">VB854_22555</name>
</gene>
<accession>A0ABU5U3F4</accession>
<dbReference type="Proteomes" id="UP001301728">
    <property type="component" value="Unassembled WGS sequence"/>
</dbReference>
<dbReference type="SUPFAM" id="SSF50494">
    <property type="entry name" value="Trypsin-like serine proteases"/>
    <property type="match status" value="1"/>
</dbReference>
<evidence type="ECO:0000256" key="1">
    <source>
        <dbReference type="SAM" id="MobiDB-lite"/>
    </source>
</evidence>
<keyword evidence="2" id="KW-0645">Protease</keyword>
<dbReference type="InterPro" id="IPR009003">
    <property type="entry name" value="Peptidase_S1_PA"/>
</dbReference>
<dbReference type="EMBL" id="JAYGHT010000137">
    <property type="protein sequence ID" value="MEA5521724.1"/>
    <property type="molecule type" value="Genomic_DNA"/>
</dbReference>
<name>A0ABU5U3F4_9CYAN</name>
<dbReference type="Pfam" id="PF13365">
    <property type="entry name" value="Trypsin_2"/>
    <property type="match status" value="1"/>
</dbReference>
<keyword evidence="3" id="KW-1185">Reference proteome</keyword>
<reference evidence="2 3" key="1">
    <citation type="submission" date="2023-12" db="EMBL/GenBank/DDBJ databases">
        <title>Baltic Sea Cyanobacteria.</title>
        <authorList>
            <person name="Delbaje E."/>
            <person name="Fewer D.P."/>
            <person name="Shishido T.K."/>
        </authorList>
    </citation>
    <scope>NUCLEOTIDE SEQUENCE [LARGE SCALE GENOMIC DNA]</scope>
    <source>
        <strain evidence="2 3">CCNP 1315</strain>
    </source>
</reference>
<dbReference type="PANTHER" id="PTHR22939:SF129">
    <property type="entry name" value="SERINE PROTEASE HTRA2, MITOCHONDRIAL"/>
    <property type="match status" value="1"/>
</dbReference>
<feature type="region of interest" description="Disordered" evidence="1">
    <location>
        <begin position="53"/>
        <end position="72"/>
    </location>
</feature>
<feature type="compositionally biased region" description="Polar residues" evidence="1">
    <location>
        <begin position="53"/>
        <end position="68"/>
    </location>
</feature>
<protein>
    <submittedName>
        <fullName evidence="2">Serine protease</fullName>
    </submittedName>
</protein>
<evidence type="ECO:0000313" key="3">
    <source>
        <dbReference type="Proteomes" id="UP001301728"/>
    </source>
</evidence>
<keyword evidence="2" id="KW-0378">Hydrolase</keyword>